<evidence type="ECO:0000256" key="1">
    <source>
        <dbReference type="ARBA" id="ARBA00003747"/>
    </source>
</evidence>
<sequence length="422" mass="48097">MAARYLSAIQNGIPLTKSILIISRVVVLHGKRALCSQPHTNPRRSLWEEERLPFYKPQQFYPVHVGEILNTRYQVVGKLGYGSYSTVWLCRDKSENKYVAIKVLTNTNSPRALSEIRIYDHLSRLNSSHIGSAYVRGLYDAFSIPGPDGTHQCLVHPPMHLSLNELRMLSKSRRLSEPLLKQALLCILQGLDFLHREAGVVHTDIRASNIMLSIDDDSMLRDFEKAEQQNPSPRKVIDDNRTIYTSRKLRLPKDILWGQPVLCDLGQARIGHSHRGIIQPEIYRAPEVLFDMDWASSVDIWSLGAMVWDVFEDRHLFNALDEDGDFSPSHHVAEMVAYLGLPPLSFVRRSQETHHVFTDDGKWLGAGGVTVPATSLHEVEENLTGENQQLFLDLIRSMLQWTPEKRKTAQELLDDPWLNSDP</sequence>
<dbReference type="GO" id="GO:0000781">
    <property type="term" value="C:chromosome, telomeric region"/>
    <property type="evidence" value="ECO:0007669"/>
    <property type="project" value="UniProtKB-SubCell"/>
</dbReference>
<dbReference type="PANTHER" id="PTHR47634:SF9">
    <property type="entry name" value="PROTEIN KINASE DOMAIN-CONTAINING PROTEIN-RELATED"/>
    <property type="match status" value="1"/>
</dbReference>
<evidence type="ECO:0000256" key="4">
    <source>
        <dbReference type="ARBA" id="ARBA00012513"/>
    </source>
</evidence>
<keyword evidence="10 19" id="KW-0418">Kinase</keyword>
<dbReference type="SUPFAM" id="SSF56112">
    <property type="entry name" value="Protein kinase-like (PK-like)"/>
    <property type="match status" value="1"/>
</dbReference>
<comment type="subunit">
    <text evidence="3">Component of the EKC/KEOPS complex composed of at least BUD32, CGI121, GON7, KAE1 and PCC1; the whole complex dimerizes.</text>
</comment>
<dbReference type="GO" id="GO:0050684">
    <property type="term" value="P:regulation of mRNA processing"/>
    <property type="evidence" value="ECO:0007669"/>
    <property type="project" value="TreeGrafter"/>
</dbReference>
<evidence type="ECO:0000256" key="11">
    <source>
        <dbReference type="ARBA" id="ARBA00022840"/>
    </source>
</evidence>
<reference evidence="19 20" key="1">
    <citation type="submission" date="2018-02" db="EMBL/GenBank/DDBJ databases">
        <title>The genomes of Aspergillus section Nigri reveals drivers in fungal speciation.</title>
        <authorList>
            <consortium name="DOE Joint Genome Institute"/>
            <person name="Vesth T.C."/>
            <person name="Nybo J."/>
            <person name="Theobald S."/>
            <person name="Brandl J."/>
            <person name="Frisvad J.C."/>
            <person name="Nielsen K.F."/>
            <person name="Lyhne E.K."/>
            <person name="Kogle M.E."/>
            <person name="Kuo A."/>
            <person name="Riley R."/>
            <person name="Clum A."/>
            <person name="Nolan M."/>
            <person name="Lipzen A."/>
            <person name="Salamov A."/>
            <person name="Henrissat B."/>
            <person name="Wiebenga A."/>
            <person name="De vries R.P."/>
            <person name="Grigoriev I.V."/>
            <person name="Mortensen U.H."/>
            <person name="Andersen M.R."/>
            <person name="Baker S.E."/>
        </authorList>
    </citation>
    <scope>NUCLEOTIDE SEQUENCE [LARGE SCALE GENOMIC DNA]</scope>
    <source>
        <strain evidence="19 20">CBS 115571</strain>
    </source>
</reference>
<evidence type="ECO:0000256" key="7">
    <source>
        <dbReference type="ARBA" id="ARBA00022527"/>
    </source>
</evidence>
<dbReference type="InterPro" id="IPR011009">
    <property type="entry name" value="Kinase-like_dom_sf"/>
</dbReference>
<dbReference type="GO" id="GO:0000245">
    <property type="term" value="P:spliceosomal complex assembly"/>
    <property type="evidence" value="ECO:0007669"/>
    <property type="project" value="TreeGrafter"/>
</dbReference>
<protein>
    <recommendedName>
        <fullName evidence="6">EKC/KEOPS complex subunit BUD32</fullName>
        <ecNumber evidence="4">2.7.11.1</ecNumber>
    </recommendedName>
    <alternativeName>
        <fullName evidence="13 14">Atypical Serine/threonine protein kinase BUD32</fullName>
    </alternativeName>
    <alternativeName>
        <fullName evidence="5">EKC/KEOPS complex subunit bud32</fullName>
    </alternativeName>
</protein>
<keyword evidence="12" id="KW-0779">Telomere</keyword>
<keyword evidence="20" id="KW-1185">Reference proteome</keyword>
<dbReference type="InterPro" id="IPR051334">
    <property type="entry name" value="SRPK"/>
</dbReference>
<feature type="binding site" evidence="17">
    <location>
        <position position="102"/>
    </location>
    <ligand>
        <name>ATP</name>
        <dbReference type="ChEBI" id="CHEBI:30616"/>
    </ligand>
</feature>
<comment type="catalytic activity">
    <reaction evidence="16">
        <text>L-seryl-[protein] + ATP = O-phospho-L-seryl-[protein] + ADP + H(+)</text>
        <dbReference type="Rhea" id="RHEA:17989"/>
        <dbReference type="Rhea" id="RHEA-COMP:9863"/>
        <dbReference type="Rhea" id="RHEA-COMP:11604"/>
        <dbReference type="ChEBI" id="CHEBI:15378"/>
        <dbReference type="ChEBI" id="CHEBI:29999"/>
        <dbReference type="ChEBI" id="CHEBI:30616"/>
        <dbReference type="ChEBI" id="CHEBI:83421"/>
        <dbReference type="ChEBI" id="CHEBI:456216"/>
        <dbReference type="EC" id="2.7.11.1"/>
    </reaction>
</comment>
<evidence type="ECO:0000256" key="14">
    <source>
        <dbReference type="ARBA" id="ARBA00033194"/>
    </source>
</evidence>
<dbReference type="PROSITE" id="PS00107">
    <property type="entry name" value="PROTEIN_KINASE_ATP"/>
    <property type="match status" value="1"/>
</dbReference>
<evidence type="ECO:0000313" key="19">
    <source>
        <dbReference type="EMBL" id="PYI20349.1"/>
    </source>
</evidence>
<comment type="catalytic activity">
    <reaction evidence="15">
        <text>L-threonyl-[protein] + ATP = O-phospho-L-threonyl-[protein] + ADP + H(+)</text>
        <dbReference type="Rhea" id="RHEA:46608"/>
        <dbReference type="Rhea" id="RHEA-COMP:11060"/>
        <dbReference type="Rhea" id="RHEA-COMP:11605"/>
        <dbReference type="ChEBI" id="CHEBI:15378"/>
        <dbReference type="ChEBI" id="CHEBI:30013"/>
        <dbReference type="ChEBI" id="CHEBI:30616"/>
        <dbReference type="ChEBI" id="CHEBI:61977"/>
        <dbReference type="ChEBI" id="CHEBI:456216"/>
        <dbReference type="EC" id="2.7.11.1"/>
    </reaction>
</comment>
<dbReference type="SMART" id="SM00220">
    <property type="entry name" value="S_TKc"/>
    <property type="match status" value="1"/>
</dbReference>
<keyword evidence="7" id="KW-0723">Serine/threonine-protein kinase</keyword>
<evidence type="ECO:0000256" key="16">
    <source>
        <dbReference type="ARBA" id="ARBA00048679"/>
    </source>
</evidence>
<dbReference type="EMBL" id="KZ825126">
    <property type="protein sequence ID" value="PYI20349.1"/>
    <property type="molecule type" value="Genomic_DNA"/>
</dbReference>
<evidence type="ECO:0000259" key="18">
    <source>
        <dbReference type="PROSITE" id="PS50011"/>
    </source>
</evidence>
<evidence type="ECO:0000313" key="20">
    <source>
        <dbReference type="Proteomes" id="UP000249829"/>
    </source>
</evidence>
<evidence type="ECO:0000256" key="8">
    <source>
        <dbReference type="ARBA" id="ARBA00022679"/>
    </source>
</evidence>
<dbReference type="AlphaFoldDB" id="A0A2V5H7V9"/>
<dbReference type="PANTHER" id="PTHR47634">
    <property type="entry name" value="PROTEIN KINASE DOMAIN-CONTAINING PROTEIN-RELATED"/>
    <property type="match status" value="1"/>
</dbReference>
<keyword evidence="9 17" id="KW-0547">Nucleotide-binding</keyword>
<dbReference type="Proteomes" id="UP000249829">
    <property type="component" value="Unassembled WGS sequence"/>
</dbReference>
<dbReference type="PROSITE" id="PS50011">
    <property type="entry name" value="PROTEIN_KINASE_DOM"/>
    <property type="match status" value="1"/>
</dbReference>
<dbReference type="InterPro" id="IPR008266">
    <property type="entry name" value="Tyr_kinase_AS"/>
</dbReference>
<evidence type="ECO:0000256" key="5">
    <source>
        <dbReference type="ARBA" id="ARBA00013948"/>
    </source>
</evidence>
<feature type="domain" description="Protein kinase" evidence="18">
    <location>
        <begin position="73"/>
        <end position="418"/>
    </location>
</feature>
<evidence type="ECO:0000256" key="2">
    <source>
        <dbReference type="ARBA" id="ARBA00004574"/>
    </source>
</evidence>
<dbReference type="Gene3D" id="1.10.510.10">
    <property type="entry name" value="Transferase(Phosphotransferase) domain 1"/>
    <property type="match status" value="1"/>
</dbReference>
<dbReference type="PROSITE" id="PS00109">
    <property type="entry name" value="PROTEIN_KINASE_TYR"/>
    <property type="match status" value="1"/>
</dbReference>
<dbReference type="GO" id="GO:0004674">
    <property type="term" value="F:protein serine/threonine kinase activity"/>
    <property type="evidence" value="ECO:0007669"/>
    <property type="project" value="UniProtKB-KW"/>
</dbReference>
<proteinExistence type="predicted"/>
<evidence type="ECO:0000256" key="6">
    <source>
        <dbReference type="ARBA" id="ARBA00019973"/>
    </source>
</evidence>
<comment type="function">
    <text evidence="1">Component of the EKC/KEOPS complex that is required for the formation of a threonylcarbamoyl group on adenosine at position 37 (t(6)A37) in tRNAs that read codons beginning with adenine. The complex is probably involved in the transfer of the threonylcarbamoyl moiety of threonylcarbamoyl-AMP (TC-AMP) to the N6 group of A37. BUD32 has ATPase activity in the context of the EKC/KEOPS complex and likely plays a supporting role to the catalytic subunit KAE1. The EKC/KEOPS complex also promotes both telomere uncapping and telomere elongation. The complex is required for efficient recruitment of transcriptional coactivators.</text>
</comment>
<dbReference type="OMA" id="CLVHPPM"/>
<comment type="subcellular location">
    <subcellularLocation>
        <location evidence="2">Chromosome</location>
        <location evidence="2">Telomere</location>
    </subcellularLocation>
</comment>
<accession>A0A2V5H7V9</accession>
<dbReference type="InterPro" id="IPR000719">
    <property type="entry name" value="Prot_kinase_dom"/>
</dbReference>
<evidence type="ECO:0000256" key="17">
    <source>
        <dbReference type="PROSITE-ProRule" id="PRU10141"/>
    </source>
</evidence>
<evidence type="ECO:0000256" key="10">
    <source>
        <dbReference type="ARBA" id="ARBA00022777"/>
    </source>
</evidence>
<organism evidence="19 20">
    <name type="scientific">Aspergillus violaceofuscus (strain CBS 115571)</name>
    <dbReference type="NCBI Taxonomy" id="1450538"/>
    <lineage>
        <taxon>Eukaryota</taxon>
        <taxon>Fungi</taxon>
        <taxon>Dikarya</taxon>
        <taxon>Ascomycota</taxon>
        <taxon>Pezizomycotina</taxon>
        <taxon>Eurotiomycetes</taxon>
        <taxon>Eurotiomycetidae</taxon>
        <taxon>Eurotiales</taxon>
        <taxon>Aspergillaceae</taxon>
        <taxon>Aspergillus</taxon>
    </lineage>
</organism>
<dbReference type="Gene3D" id="3.30.200.20">
    <property type="entry name" value="Phosphorylase Kinase, domain 1"/>
    <property type="match status" value="1"/>
</dbReference>
<dbReference type="EC" id="2.7.11.1" evidence="4"/>
<dbReference type="CDD" id="cd05118">
    <property type="entry name" value="STKc_CMGC"/>
    <property type="match status" value="1"/>
</dbReference>
<evidence type="ECO:0000256" key="3">
    <source>
        <dbReference type="ARBA" id="ARBA00011534"/>
    </source>
</evidence>
<evidence type="ECO:0000256" key="13">
    <source>
        <dbReference type="ARBA" id="ARBA00030980"/>
    </source>
</evidence>
<evidence type="ECO:0000256" key="9">
    <source>
        <dbReference type="ARBA" id="ARBA00022741"/>
    </source>
</evidence>
<dbReference type="Pfam" id="PF00069">
    <property type="entry name" value="Pkinase"/>
    <property type="match status" value="2"/>
</dbReference>
<keyword evidence="12" id="KW-0158">Chromosome</keyword>
<dbReference type="InterPro" id="IPR017441">
    <property type="entry name" value="Protein_kinase_ATP_BS"/>
</dbReference>
<evidence type="ECO:0000256" key="12">
    <source>
        <dbReference type="ARBA" id="ARBA00022895"/>
    </source>
</evidence>
<keyword evidence="8" id="KW-0808">Transferase</keyword>
<dbReference type="STRING" id="1450538.A0A2V5H7V9"/>
<name>A0A2V5H7V9_ASPV1</name>
<keyword evidence="11 17" id="KW-0067">ATP-binding</keyword>
<gene>
    <name evidence="19" type="ORF">BO99DRAFT_382809</name>
</gene>
<evidence type="ECO:0000256" key="15">
    <source>
        <dbReference type="ARBA" id="ARBA00047899"/>
    </source>
</evidence>
<dbReference type="GO" id="GO:0005524">
    <property type="term" value="F:ATP binding"/>
    <property type="evidence" value="ECO:0007669"/>
    <property type="project" value="UniProtKB-UniRule"/>
</dbReference>